<evidence type="ECO:0000313" key="2">
    <source>
        <dbReference type="Proteomes" id="UP000077115"/>
    </source>
</evidence>
<dbReference type="VEuPathDB" id="FungiDB:BDEG_28544"/>
<evidence type="ECO:0000313" key="1">
    <source>
        <dbReference type="EMBL" id="OAJ45403.1"/>
    </source>
</evidence>
<sequence length="153" mass="16771">MKFIDITITAVTAIASVNAIAVPESDHTLQARSIPQPNESQVLLERRSPSSYGGWGNGNNMWGNSGWGSSAWNGGWGSSMGNWGGGWGNSMQQRWGCKSITQALTIKQSIETDSKAFQAMHQPPRLLLIQIDNIMHQRRGMRASTAAKWSKKL</sequence>
<protein>
    <submittedName>
        <fullName evidence="1">Uncharacterized protein</fullName>
    </submittedName>
</protein>
<dbReference type="Proteomes" id="UP000077115">
    <property type="component" value="Unassembled WGS sequence"/>
</dbReference>
<gene>
    <name evidence="1" type="ORF">BDEG_28544</name>
</gene>
<reference evidence="1 2" key="2">
    <citation type="submission" date="2016-05" db="EMBL/GenBank/DDBJ databases">
        <title>Lineage-specific infection strategies underlie the spectrum of fungal disease in amphibians.</title>
        <authorList>
            <person name="Cuomo C.A."/>
            <person name="Farrer R.A."/>
            <person name="James T."/>
            <person name="Longcore J."/>
            <person name="Birren B."/>
        </authorList>
    </citation>
    <scope>NUCLEOTIDE SEQUENCE [LARGE SCALE GENOMIC DNA]</scope>
    <source>
        <strain evidence="1 2">JEL423</strain>
    </source>
</reference>
<organism evidence="1 2">
    <name type="scientific">Batrachochytrium dendrobatidis (strain JEL423)</name>
    <dbReference type="NCBI Taxonomy" id="403673"/>
    <lineage>
        <taxon>Eukaryota</taxon>
        <taxon>Fungi</taxon>
        <taxon>Fungi incertae sedis</taxon>
        <taxon>Chytridiomycota</taxon>
        <taxon>Chytridiomycota incertae sedis</taxon>
        <taxon>Chytridiomycetes</taxon>
        <taxon>Rhizophydiales</taxon>
        <taxon>Rhizophydiales incertae sedis</taxon>
        <taxon>Batrachochytrium</taxon>
    </lineage>
</organism>
<name>A0A177WZ83_BATDL</name>
<dbReference type="EMBL" id="DS022316">
    <property type="protein sequence ID" value="OAJ45403.1"/>
    <property type="molecule type" value="Genomic_DNA"/>
</dbReference>
<dbReference type="AlphaFoldDB" id="A0A177WZ83"/>
<reference evidence="1 2" key="1">
    <citation type="submission" date="2006-10" db="EMBL/GenBank/DDBJ databases">
        <title>The Genome Sequence of Batrachochytrium dendrobatidis JEL423.</title>
        <authorList>
            <consortium name="The Broad Institute Genome Sequencing Platform"/>
            <person name="Birren B."/>
            <person name="Lander E."/>
            <person name="Galagan J."/>
            <person name="Cuomo C."/>
            <person name="Devon K."/>
            <person name="Jaffe D."/>
            <person name="Butler J."/>
            <person name="Alvarez P."/>
            <person name="Gnerre S."/>
            <person name="Grabherr M."/>
            <person name="Kleber M."/>
            <person name="Mauceli E."/>
            <person name="Brockman W."/>
            <person name="Young S."/>
            <person name="LaButti K."/>
            <person name="Sykes S."/>
            <person name="DeCaprio D."/>
            <person name="Crawford M."/>
            <person name="Koehrsen M."/>
            <person name="Engels R."/>
            <person name="Montgomery P."/>
            <person name="Pearson M."/>
            <person name="Howarth C."/>
            <person name="Larson L."/>
            <person name="White J."/>
            <person name="O'Leary S."/>
            <person name="Kodira C."/>
            <person name="Zeng Q."/>
            <person name="Yandava C."/>
            <person name="Alvarado L."/>
            <person name="Longcore J."/>
            <person name="James T."/>
        </authorList>
    </citation>
    <scope>NUCLEOTIDE SEQUENCE [LARGE SCALE GENOMIC DNA]</scope>
    <source>
        <strain evidence="1 2">JEL423</strain>
    </source>
</reference>
<proteinExistence type="predicted"/>
<accession>A0A177WZ83</accession>